<reference evidence="3" key="1">
    <citation type="submission" date="2023-08" db="EMBL/GenBank/DDBJ databases">
        <title>Mucin Metabolism Genes Underlie the Key Renovations of Bacteroides xylanisolvens Genomes in Captive Great Apes.</title>
        <authorList>
            <person name="Nishida A.H."/>
        </authorList>
    </citation>
    <scope>NUCLEOTIDE SEQUENCE</scope>
    <source>
        <strain evidence="3">P13.H9</strain>
    </source>
</reference>
<comment type="caution">
    <text evidence="3">The sequence shown here is derived from an EMBL/GenBank/DDBJ whole genome shotgun (WGS) entry which is preliminary data.</text>
</comment>
<dbReference type="AlphaFoldDB" id="A0AAW4STC8"/>
<evidence type="ECO:0000313" key="3">
    <source>
        <dbReference type="EMBL" id="MCA4702984.1"/>
    </source>
</evidence>
<gene>
    <name evidence="3" type="ORF">LD004_05065</name>
</gene>
<feature type="domain" description="Lipocalin-like" evidence="2">
    <location>
        <begin position="42"/>
        <end position="108"/>
    </location>
</feature>
<dbReference type="InterPro" id="IPR024311">
    <property type="entry name" value="Lipocalin-like"/>
</dbReference>
<evidence type="ECO:0000256" key="1">
    <source>
        <dbReference type="SAM" id="SignalP"/>
    </source>
</evidence>
<dbReference type="Gene3D" id="2.40.128.360">
    <property type="match status" value="1"/>
</dbReference>
<dbReference type="Pfam" id="PF13648">
    <property type="entry name" value="Lipocalin_4"/>
    <property type="match status" value="1"/>
</dbReference>
<sequence length="122" mass="14106">MKTLRFIGTTLLMVVLCLNFTACGDDDDDDPSNPIVGVWQNDDEGEHLRWTFRNDGSGEEHLFYDDDSESYTYQFTYTYDSKSSTLIINYDDDDTDKYTININGNTMTAKNEYGTEITYKKK</sequence>
<name>A0AAW4STC8_9BACE</name>
<proteinExistence type="predicted"/>
<keyword evidence="1" id="KW-0732">Signal</keyword>
<dbReference type="EMBL" id="JAIWYE010000012">
    <property type="protein sequence ID" value="MCA4702984.1"/>
    <property type="molecule type" value="Genomic_DNA"/>
</dbReference>
<evidence type="ECO:0000313" key="4">
    <source>
        <dbReference type="Proteomes" id="UP001198461"/>
    </source>
</evidence>
<accession>A0AAW4STC8</accession>
<dbReference type="RefSeq" id="WP_055230326.1">
    <property type="nucleotide sequence ID" value="NZ_JAIWXB010000011.1"/>
</dbReference>
<dbReference type="Proteomes" id="UP001198461">
    <property type="component" value="Unassembled WGS sequence"/>
</dbReference>
<organism evidence="3 4">
    <name type="scientific">Bacteroides xylanisolvens</name>
    <dbReference type="NCBI Taxonomy" id="371601"/>
    <lineage>
        <taxon>Bacteria</taxon>
        <taxon>Pseudomonadati</taxon>
        <taxon>Bacteroidota</taxon>
        <taxon>Bacteroidia</taxon>
        <taxon>Bacteroidales</taxon>
        <taxon>Bacteroidaceae</taxon>
        <taxon>Bacteroides</taxon>
    </lineage>
</organism>
<feature type="chain" id="PRO_5043823250" evidence="1">
    <location>
        <begin position="25"/>
        <end position="122"/>
    </location>
</feature>
<protein>
    <submittedName>
        <fullName evidence="3">Lipocalin family protein</fullName>
    </submittedName>
</protein>
<feature type="signal peptide" evidence="1">
    <location>
        <begin position="1"/>
        <end position="24"/>
    </location>
</feature>
<evidence type="ECO:0000259" key="2">
    <source>
        <dbReference type="Pfam" id="PF13648"/>
    </source>
</evidence>